<dbReference type="EMBL" id="VDGT01000032">
    <property type="protein sequence ID" value="TNM24600.1"/>
    <property type="molecule type" value="Genomic_DNA"/>
</dbReference>
<name>A0A5C4ULW4_9ACTN</name>
<dbReference type="AlphaFoldDB" id="A0A5C4ULW4"/>
<dbReference type="Proteomes" id="UP000311713">
    <property type="component" value="Unassembled WGS sequence"/>
</dbReference>
<dbReference type="OrthoDB" id="4338412at2"/>
<protein>
    <recommendedName>
        <fullName evidence="4">Secreted protein</fullName>
    </recommendedName>
</protein>
<accession>A0A5C4ULW4</accession>
<proteinExistence type="predicted"/>
<comment type="caution">
    <text evidence="2">The sequence shown here is derived from an EMBL/GenBank/DDBJ whole genome shotgun (WGS) entry which is preliminary data.</text>
</comment>
<gene>
    <name evidence="2" type="ORF">FH715_27120</name>
</gene>
<evidence type="ECO:0000313" key="3">
    <source>
        <dbReference type="Proteomes" id="UP000311713"/>
    </source>
</evidence>
<organism evidence="2 3">
    <name type="scientific">Streptomyces sedi</name>
    <dbReference type="NCBI Taxonomy" id="555059"/>
    <lineage>
        <taxon>Bacteria</taxon>
        <taxon>Bacillati</taxon>
        <taxon>Actinomycetota</taxon>
        <taxon>Actinomycetes</taxon>
        <taxon>Kitasatosporales</taxon>
        <taxon>Streptomycetaceae</taxon>
        <taxon>Streptomyces</taxon>
    </lineage>
</organism>
<evidence type="ECO:0000256" key="1">
    <source>
        <dbReference type="SAM" id="SignalP"/>
    </source>
</evidence>
<dbReference type="RefSeq" id="WP_139649995.1">
    <property type="nucleotide sequence ID" value="NZ_BAAAZS010000070.1"/>
</dbReference>
<evidence type="ECO:0008006" key="4">
    <source>
        <dbReference type="Google" id="ProtNLM"/>
    </source>
</evidence>
<feature type="signal peptide" evidence="1">
    <location>
        <begin position="1"/>
        <end position="29"/>
    </location>
</feature>
<reference evidence="2 3" key="1">
    <citation type="submission" date="2019-06" db="EMBL/GenBank/DDBJ databases">
        <title>Draft genome of Streptomyces sedi sp. JCM16909.</title>
        <authorList>
            <person name="Klykleung N."/>
            <person name="Tanasupawat S."/>
            <person name="Kudo T."/>
            <person name="Yuki M."/>
            <person name="Ohkuma M."/>
        </authorList>
    </citation>
    <scope>NUCLEOTIDE SEQUENCE [LARGE SCALE GENOMIC DNA]</scope>
    <source>
        <strain evidence="2 3">JCM 16909</strain>
    </source>
</reference>
<keyword evidence="3" id="KW-1185">Reference proteome</keyword>
<feature type="chain" id="PRO_5022692167" description="Secreted protein" evidence="1">
    <location>
        <begin position="30"/>
        <end position="95"/>
    </location>
</feature>
<sequence length="95" mass="9369">MACIRTARVLVSLAAAPLLLGAASGVALAADDNAIAGSVASGVGDDNTGNYSDTQQAAAGLGASNESNTANVIGSGVTVVDQSDNTYYTLLFDVF</sequence>
<keyword evidence="1" id="KW-0732">Signal</keyword>
<evidence type="ECO:0000313" key="2">
    <source>
        <dbReference type="EMBL" id="TNM24600.1"/>
    </source>
</evidence>